<dbReference type="OrthoDB" id="690928at2759"/>
<keyword evidence="4 5" id="KW-0472">Membrane</keyword>
<dbReference type="PANTHER" id="PTHR46346:SF1">
    <property type="entry name" value="PHOSPHATIDYLINOSITOL N-ACETYLGLUCOSAMINYLTRANSFERASE SUBUNIT P"/>
    <property type="match status" value="1"/>
</dbReference>
<proteinExistence type="predicted"/>
<feature type="transmembrane region" description="Helical" evidence="5">
    <location>
        <begin position="20"/>
        <end position="45"/>
    </location>
</feature>
<accession>A0A9P3URL1</accession>
<keyword evidence="8" id="KW-1185">Reference proteome</keyword>
<comment type="subcellular location">
    <subcellularLocation>
        <location evidence="1">Membrane</location>
        <topology evidence="1">Multi-pass membrane protein</topology>
    </subcellularLocation>
</comment>
<dbReference type="InterPro" id="IPR052263">
    <property type="entry name" value="GPI_Anchor_Biosynth"/>
</dbReference>
<dbReference type="AlphaFoldDB" id="A0A9P3URL1"/>
<evidence type="ECO:0000256" key="2">
    <source>
        <dbReference type="ARBA" id="ARBA00022692"/>
    </source>
</evidence>
<dbReference type="Pfam" id="PF08510">
    <property type="entry name" value="PIG-P"/>
    <property type="match status" value="1"/>
</dbReference>
<keyword evidence="2 5" id="KW-0812">Transmembrane</keyword>
<dbReference type="EMBL" id="BRPK01000011">
    <property type="protein sequence ID" value="GLB42342.1"/>
    <property type="molecule type" value="Genomic_DNA"/>
</dbReference>
<comment type="caution">
    <text evidence="7">The sequence shown here is derived from an EMBL/GenBank/DDBJ whole genome shotgun (WGS) entry which is preliminary data.</text>
</comment>
<organism evidence="7 8">
    <name type="scientific">Lyophyllum shimeji</name>
    <name type="common">Hon-shimeji</name>
    <name type="synonym">Tricholoma shimeji</name>
    <dbReference type="NCBI Taxonomy" id="47721"/>
    <lineage>
        <taxon>Eukaryota</taxon>
        <taxon>Fungi</taxon>
        <taxon>Dikarya</taxon>
        <taxon>Basidiomycota</taxon>
        <taxon>Agaricomycotina</taxon>
        <taxon>Agaricomycetes</taxon>
        <taxon>Agaricomycetidae</taxon>
        <taxon>Agaricales</taxon>
        <taxon>Tricholomatineae</taxon>
        <taxon>Lyophyllaceae</taxon>
        <taxon>Lyophyllum</taxon>
    </lineage>
</organism>
<reference evidence="7" key="1">
    <citation type="submission" date="2022-07" db="EMBL/GenBank/DDBJ databases">
        <title>The genome of Lyophyllum shimeji provides insight into the initial evolution of ectomycorrhizal fungal genome.</title>
        <authorList>
            <person name="Kobayashi Y."/>
            <person name="Shibata T."/>
            <person name="Hirakawa H."/>
            <person name="Shigenobu S."/>
            <person name="Nishiyama T."/>
            <person name="Yamada A."/>
            <person name="Hasebe M."/>
            <person name="Kawaguchi M."/>
        </authorList>
    </citation>
    <scope>NUCLEOTIDE SEQUENCE</scope>
    <source>
        <strain evidence="7">AT787</strain>
    </source>
</reference>
<dbReference type="PANTHER" id="PTHR46346">
    <property type="entry name" value="PHOSPHATIDYLINOSITOL N-ACETYLGLUCOSAMINYLTRANSFERASE SUBUNIT P"/>
    <property type="match status" value="1"/>
</dbReference>
<evidence type="ECO:0000313" key="7">
    <source>
        <dbReference type="EMBL" id="GLB42342.1"/>
    </source>
</evidence>
<protein>
    <submittedName>
        <fullName evidence="7">PIG-P</fullName>
    </submittedName>
</protein>
<dbReference type="GO" id="GO:0016020">
    <property type="term" value="C:membrane"/>
    <property type="evidence" value="ECO:0007669"/>
    <property type="project" value="UniProtKB-SubCell"/>
</dbReference>
<dbReference type="GO" id="GO:0006506">
    <property type="term" value="P:GPI anchor biosynthetic process"/>
    <property type="evidence" value="ECO:0007669"/>
    <property type="project" value="TreeGrafter"/>
</dbReference>
<evidence type="ECO:0000259" key="6">
    <source>
        <dbReference type="Pfam" id="PF08510"/>
    </source>
</evidence>
<keyword evidence="3 5" id="KW-1133">Transmembrane helix</keyword>
<gene>
    <name evidence="7" type="ORF">LshimejAT787_1103570</name>
</gene>
<evidence type="ECO:0000313" key="8">
    <source>
        <dbReference type="Proteomes" id="UP001063166"/>
    </source>
</evidence>
<dbReference type="GO" id="GO:0005783">
    <property type="term" value="C:endoplasmic reticulum"/>
    <property type="evidence" value="ECO:0007669"/>
    <property type="project" value="TreeGrafter"/>
</dbReference>
<evidence type="ECO:0000256" key="3">
    <source>
        <dbReference type="ARBA" id="ARBA00022989"/>
    </source>
</evidence>
<evidence type="ECO:0000256" key="4">
    <source>
        <dbReference type="ARBA" id="ARBA00023136"/>
    </source>
</evidence>
<dbReference type="InterPro" id="IPR013717">
    <property type="entry name" value="PIG-P"/>
</dbReference>
<dbReference type="Proteomes" id="UP001063166">
    <property type="component" value="Unassembled WGS sequence"/>
</dbReference>
<evidence type="ECO:0000256" key="5">
    <source>
        <dbReference type="SAM" id="Phobius"/>
    </source>
</evidence>
<sequence length="128" mass="14591">MDIHVSGWVGIDWYPSREWAVLLPAWSIVLVITTYIVYSSMAIAATPSFSDMSSMTDNRVLFPTDPDDHSPYLNAGSKPALYDIPIGMVNRVLQEPEDQTFQAGRIAEEKNHYRQCWVRPFIPRCIVD</sequence>
<name>A0A9P3URL1_LYOSH</name>
<evidence type="ECO:0000256" key="1">
    <source>
        <dbReference type="ARBA" id="ARBA00004141"/>
    </source>
</evidence>
<feature type="domain" description="PIG-P" evidence="6">
    <location>
        <begin position="8"/>
        <end position="93"/>
    </location>
</feature>